<dbReference type="VEuPathDB" id="PiroplasmaDB:BOVATA_029180"/>
<evidence type="ECO:0000313" key="2">
    <source>
        <dbReference type="Proteomes" id="UP000236319"/>
    </source>
</evidence>
<evidence type="ECO:0000313" key="1">
    <source>
        <dbReference type="EMBL" id="GBE61425.1"/>
    </source>
</evidence>
<dbReference type="AlphaFoldDB" id="A0A2H6KEK9"/>
<dbReference type="EMBL" id="BDSA01000003">
    <property type="protein sequence ID" value="GBE61425.1"/>
    <property type="molecule type" value="Genomic_DNA"/>
</dbReference>
<proteinExistence type="predicted"/>
<accession>A0A2H6KEK9</accession>
<dbReference type="OrthoDB" id="360766at2759"/>
<reference evidence="1 2" key="1">
    <citation type="journal article" date="2017" name="BMC Genomics">
        <title>Whole-genome assembly of Babesia ovata and comparative genomics between closely related pathogens.</title>
        <authorList>
            <person name="Yamagishi J."/>
            <person name="Asada M."/>
            <person name="Hakimi H."/>
            <person name="Tanaka T.Q."/>
            <person name="Sugimoto C."/>
            <person name="Kawazu S."/>
        </authorList>
    </citation>
    <scope>NUCLEOTIDE SEQUENCE [LARGE SCALE GENOMIC DNA]</scope>
    <source>
        <strain evidence="1 2">Miyake</strain>
    </source>
</reference>
<protein>
    <submittedName>
        <fullName evidence="1">Uncharacterized protein</fullName>
    </submittedName>
</protein>
<dbReference type="RefSeq" id="XP_028867668.1">
    <property type="nucleotide sequence ID" value="XM_029011835.1"/>
</dbReference>
<dbReference type="GeneID" id="39875195"/>
<comment type="caution">
    <text evidence="1">The sequence shown here is derived from an EMBL/GenBank/DDBJ whole genome shotgun (WGS) entry which is preliminary data.</text>
</comment>
<organism evidence="1 2">
    <name type="scientific">Babesia ovata</name>
    <dbReference type="NCBI Taxonomy" id="189622"/>
    <lineage>
        <taxon>Eukaryota</taxon>
        <taxon>Sar</taxon>
        <taxon>Alveolata</taxon>
        <taxon>Apicomplexa</taxon>
        <taxon>Aconoidasida</taxon>
        <taxon>Piroplasmida</taxon>
        <taxon>Babesiidae</taxon>
        <taxon>Babesia</taxon>
    </lineage>
</organism>
<sequence length="363" mass="41556">MGKNLHIQQDTVLSLTYPERADFSTQGHPYSSDSFFQEANNGWSPSNLVNEIVYKRLNEKSKCKLVYMTAVIHPQYCLQIIKNVVWRAGYECERDLLLRYCLGSTFCSRGAQAFVSKLKEERISDTYLMKAAQLITQDKAVRSTHESVGILRGVPIVSGLIKRHIDSGRKVMPIRTARVIFKRIRSHAALQPQDMILWDVLRETIARRIPNAAPYMLKQVRMEIFANDTFTNPTLYYCLKNRGVDTSKMGELLNAKASTIYDTDYATRRSIANKIRIQLRHAWLDLSDSDRKEMERQGLNIIDAMVATAGYISLNNLLVLVTMLSKESLDQRAICCQPGHDFGPLGRLTIRDFKYRKLDNLIP</sequence>
<keyword evidence="2" id="KW-1185">Reference proteome</keyword>
<dbReference type="Proteomes" id="UP000236319">
    <property type="component" value="Unassembled WGS sequence"/>
</dbReference>
<gene>
    <name evidence="1" type="ORF">BOVATA_029180</name>
</gene>
<name>A0A2H6KEK9_9APIC</name>